<protein>
    <recommendedName>
        <fullName evidence="3">Tyr recombinase domain-containing protein</fullName>
    </recommendedName>
</protein>
<feature type="domain" description="Tyr recombinase" evidence="3">
    <location>
        <begin position="202"/>
        <end position="383"/>
    </location>
</feature>
<organism evidence="4 5">
    <name type="scientific">Alteromonas mediterranea</name>
    <dbReference type="NCBI Taxonomy" id="314275"/>
    <lineage>
        <taxon>Bacteria</taxon>
        <taxon>Pseudomonadati</taxon>
        <taxon>Pseudomonadota</taxon>
        <taxon>Gammaproteobacteria</taxon>
        <taxon>Alteromonadales</taxon>
        <taxon>Alteromonadaceae</taxon>
        <taxon>Alteromonas/Salinimonas group</taxon>
        <taxon>Alteromonas</taxon>
    </lineage>
</organism>
<dbReference type="PANTHER" id="PTHR30349:SF94">
    <property type="entry name" value="INTEGRASE_RECOMBINASE HI_1414-RELATED"/>
    <property type="match status" value="1"/>
</dbReference>
<reference evidence="4 5" key="1">
    <citation type="submission" date="2016-11" db="EMBL/GenBank/DDBJ databases">
        <title>Networking in microbes: conjugative elements and plasmids in the genus Alteromonas.</title>
        <authorList>
            <person name="Lopez-Perez M."/>
            <person name="Ramon-Marco N."/>
            <person name="Rodriguez-Valera F."/>
        </authorList>
    </citation>
    <scope>NUCLEOTIDE SEQUENCE [LARGE SCALE GENOMIC DNA]</scope>
    <source>
        <strain evidence="4 5">CP48</strain>
    </source>
</reference>
<dbReference type="CDD" id="cd00796">
    <property type="entry name" value="INT_Rci_Hp1_C"/>
    <property type="match status" value="1"/>
</dbReference>
<sequence>MHKKFRVKTNGHIQAIIENRAKDAMVKSKSKTFASRAEAEAWAENMLVVMERQYQQAKGQVNELSETQLKRVVFRNHQPKLDAKSSVKDVINAYLSYTNSMPLPASSTTQDALRTICRYQLANYPLCFVGYEALEQYCKERSVTCSSSTTRIEISSLKRALRELREMNKFSKATDTEQLEAQFESSYATLKKNGLIADSKTRNRRVKDRNELRRLLSSAKEFSSRNKSGVRYDYLILLYIETTLRASELLSLLWEDIDFNRHRFTVSVGKNVRPGTNGTREAPREVPLTKRAYEILKTLKGGEEKSGLVFNITTEYWTTLFPRIVSHARITGLQLRDLRREGVSRLVEEGYSVLQIAAFTGHKDIDMIVKIYNAAQAVNIARR</sequence>
<dbReference type="EMBL" id="CP018024">
    <property type="protein sequence ID" value="APD91008.1"/>
    <property type="molecule type" value="Genomic_DNA"/>
</dbReference>
<dbReference type="InterPro" id="IPR002104">
    <property type="entry name" value="Integrase_catalytic"/>
</dbReference>
<dbReference type="PROSITE" id="PS51898">
    <property type="entry name" value="TYR_RECOMBINASE"/>
    <property type="match status" value="1"/>
</dbReference>
<dbReference type="PANTHER" id="PTHR30349">
    <property type="entry name" value="PHAGE INTEGRASE-RELATED"/>
    <property type="match status" value="1"/>
</dbReference>
<keyword evidence="1" id="KW-0229">DNA integration</keyword>
<proteinExistence type="predicted"/>
<evidence type="ECO:0000259" key="3">
    <source>
        <dbReference type="PROSITE" id="PS51898"/>
    </source>
</evidence>
<dbReference type="RefSeq" id="WP_071959935.1">
    <property type="nucleotide sequence ID" value="NZ_CP018024.1"/>
</dbReference>
<dbReference type="GO" id="GO:0003677">
    <property type="term" value="F:DNA binding"/>
    <property type="evidence" value="ECO:0007669"/>
    <property type="project" value="InterPro"/>
</dbReference>
<evidence type="ECO:0000256" key="1">
    <source>
        <dbReference type="ARBA" id="ARBA00022908"/>
    </source>
</evidence>
<gene>
    <name evidence="4" type="ORF">BM524_15065</name>
</gene>
<dbReference type="InterPro" id="IPR011010">
    <property type="entry name" value="DNA_brk_join_enz"/>
</dbReference>
<dbReference type="InterPro" id="IPR013762">
    <property type="entry name" value="Integrase-like_cat_sf"/>
</dbReference>
<keyword evidence="2" id="KW-0233">DNA recombination</keyword>
<dbReference type="SUPFAM" id="SSF56349">
    <property type="entry name" value="DNA breaking-rejoining enzymes"/>
    <property type="match status" value="1"/>
</dbReference>
<dbReference type="GO" id="GO:0006310">
    <property type="term" value="P:DNA recombination"/>
    <property type="evidence" value="ECO:0007669"/>
    <property type="project" value="UniProtKB-KW"/>
</dbReference>
<dbReference type="InterPro" id="IPR050090">
    <property type="entry name" value="Tyrosine_recombinase_XerCD"/>
</dbReference>
<accession>A0AAC9NSE4</accession>
<dbReference type="Pfam" id="PF00589">
    <property type="entry name" value="Phage_integrase"/>
    <property type="match status" value="1"/>
</dbReference>
<dbReference type="AlphaFoldDB" id="A0AAC9NSE4"/>
<dbReference type="Gene3D" id="1.10.443.10">
    <property type="entry name" value="Intergrase catalytic core"/>
    <property type="match status" value="1"/>
</dbReference>
<evidence type="ECO:0000256" key="2">
    <source>
        <dbReference type="ARBA" id="ARBA00023172"/>
    </source>
</evidence>
<dbReference type="Proteomes" id="UP000182101">
    <property type="component" value="Chromosome"/>
</dbReference>
<evidence type="ECO:0000313" key="5">
    <source>
        <dbReference type="Proteomes" id="UP000182101"/>
    </source>
</evidence>
<evidence type="ECO:0000313" key="4">
    <source>
        <dbReference type="EMBL" id="APD91008.1"/>
    </source>
</evidence>
<dbReference type="GO" id="GO:0015074">
    <property type="term" value="P:DNA integration"/>
    <property type="evidence" value="ECO:0007669"/>
    <property type="project" value="UniProtKB-KW"/>
</dbReference>
<name>A0AAC9NSE4_9ALTE</name>